<dbReference type="AlphaFoldDB" id="A0AAP5I3V7"/>
<reference evidence="2" key="1">
    <citation type="journal article" date="2021" name="Science">
        <title>Hunting the eagle killer: A cyanobacterial neurotoxin causes vacuolar myelinopathy.</title>
        <authorList>
            <person name="Breinlinger S."/>
            <person name="Phillips T.J."/>
            <person name="Haram B.N."/>
            <person name="Mares J."/>
            <person name="Martinez Yerena J.A."/>
            <person name="Hrouzek P."/>
            <person name="Sobotka R."/>
            <person name="Henderson W.M."/>
            <person name="Schmieder P."/>
            <person name="Williams S.M."/>
            <person name="Lauderdale J.D."/>
            <person name="Wilde H.D."/>
            <person name="Gerrin W."/>
            <person name="Kust A."/>
            <person name="Washington J.W."/>
            <person name="Wagner C."/>
            <person name="Geier B."/>
            <person name="Liebeke M."/>
            <person name="Enke H."/>
            <person name="Niedermeyer T.H.J."/>
            <person name="Wilde S.B."/>
        </authorList>
    </citation>
    <scope>NUCLEOTIDE SEQUENCE [LARGE SCALE GENOMIC DNA]</scope>
    <source>
        <strain evidence="2">Thurmond2011</strain>
    </source>
</reference>
<comment type="caution">
    <text evidence="1">The sequence shown here is derived from an EMBL/GenBank/DDBJ whole genome shotgun (WGS) entry which is preliminary data.</text>
</comment>
<protein>
    <submittedName>
        <fullName evidence="1">Uncharacterized protein</fullName>
    </submittedName>
</protein>
<evidence type="ECO:0000313" key="2">
    <source>
        <dbReference type="Proteomes" id="UP000667802"/>
    </source>
</evidence>
<organism evidence="1 2">
    <name type="scientific">Aetokthonos hydrillicola Thurmond2011</name>
    <dbReference type="NCBI Taxonomy" id="2712845"/>
    <lineage>
        <taxon>Bacteria</taxon>
        <taxon>Bacillati</taxon>
        <taxon>Cyanobacteriota</taxon>
        <taxon>Cyanophyceae</taxon>
        <taxon>Nostocales</taxon>
        <taxon>Hapalosiphonaceae</taxon>
        <taxon>Aetokthonos</taxon>
    </lineage>
</organism>
<accession>A0AAP5I3V7</accession>
<proteinExistence type="predicted"/>
<dbReference type="EMBL" id="JAALHA020000002">
    <property type="protein sequence ID" value="MDR9894311.1"/>
    <property type="molecule type" value="Genomic_DNA"/>
</dbReference>
<dbReference type="RefSeq" id="WP_208349747.1">
    <property type="nucleotide sequence ID" value="NZ_JAALHA020000002.1"/>
</dbReference>
<sequence>MGRSSLWVRVTGEIAAPKQRSEARGNPPRGCAWLRTGMASSNEVNFNSREMFYPSHNNLPSSGVPPRLIRDREQMCKYVLPRVVGLVSPILRSK</sequence>
<gene>
    <name evidence="1" type="ORF">G7B40_006955</name>
</gene>
<dbReference type="Proteomes" id="UP000667802">
    <property type="component" value="Unassembled WGS sequence"/>
</dbReference>
<evidence type="ECO:0000313" key="1">
    <source>
        <dbReference type="EMBL" id="MDR9894311.1"/>
    </source>
</evidence>
<name>A0AAP5I3V7_9CYAN</name>
<keyword evidence="2" id="KW-1185">Reference proteome</keyword>